<dbReference type="PROSITE" id="PS01124">
    <property type="entry name" value="HTH_ARAC_FAMILY_2"/>
    <property type="match status" value="1"/>
</dbReference>
<dbReference type="GO" id="GO:0043565">
    <property type="term" value="F:sequence-specific DNA binding"/>
    <property type="evidence" value="ECO:0007669"/>
    <property type="project" value="InterPro"/>
</dbReference>
<gene>
    <name evidence="5" type="ORF">F5613_003290</name>
</gene>
<evidence type="ECO:0000256" key="2">
    <source>
        <dbReference type="ARBA" id="ARBA00023125"/>
    </source>
</evidence>
<accession>A0A8E2A0J8</accession>
<dbReference type="PANTHER" id="PTHR43280:SF32">
    <property type="entry name" value="TRANSCRIPTIONAL REGULATORY PROTEIN"/>
    <property type="match status" value="1"/>
</dbReference>
<sequence>MDKIVKFESISQYNEAMGLETFHPLVSVVELEKMNPSKPMGKMRISYGFYTVYLKDIKCGNIKYGCNYYDYQDGTLVFLAPEQVFSVENYKESVRPKGWALRFHPDLIRGTTLGQNIRNYNFFSYEVNEALHLSESERQIILDCFKKIDIELRHTIDKHSKTLIVRSIELFLDYCVRFYDRQFITRSHVNKDILVRFEKLIDEYFESEKTQLYGLPSVKYFADQISLSPGYFGELIKKETGKSAQEYIQLKLMDIAKDKLHDNSLSISEIAYILGFKYPQHFTRLFKSVTGQSPNEYRARN</sequence>
<keyword evidence="2 5" id="KW-0238">DNA-binding</keyword>
<evidence type="ECO:0000256" key="3">
    <source>
        <dbReference type="ARBA" id="ARBA00023163"/>
    </source>
</evidence>
<evidence type="ECO:0000256" key="1">
    <source>
        <dbReference type="ARBA" id="ARBA00023015"/>
    </source>
</evidence>
<dbReference type="InterPro" id="IPR018060">
    <property type="entry name" value="HTH_AraC"/>
</dbReference>
<dbReference type="Gene3D" id="1.10.10.60">
    <property type="entry name" value="Homeodomain-like"/>
    <property type="match status" value="2"/>
</dbReference>
<keyword evidence="3" id="KW-0804">Transcription</keyword>
<keyword evidence="1" id="KW-0805">Transcription regulation</keyword>
<evidence type="ECO:0000259" key="4">
    <source>
        <dbReference type="PROSITE" id="PS01124"/>
    </source>
</evidence>
<name>A0A8E2A0J8_9PORP</name>
<dbReference type="GO" id="GO:0003700">
    <property type="term" value="F:DNA-binding transcription factor activity"/>
    <property type="evidence" value="ECO:0007669"/>
    <property type="project" value="InterPro"/>
</dbReference>
<dbReference type="InterPro" id="IPR020449">
    <property type="entry name" value="Tscrpt_reg_AraC-type_HTH"/>
</dbReference>
<reference evidence="5 6" key="1">
    <citation type="submission" date="2020-07" db="EMBL/GenBank/DDBJ databases">
        <title>Genomic Encyclopedia of Type Strains, Phase IV (KMG-IV): sequencing the most valuable type-strain genomes for metagenomic binning, comparative biology and taxonomic classification.</title>
        <authorList>
            <person name="Goeker M."/>
        </authorList>
    </citation>
    <scope>NUCLEOTIDE SEQUENCE [LARGE SCALE GENOMIC DNA]</scope>
    <source>
        <strain evidence="5 6">DSM 23697</strain>
    </source>
</reference>
<keyword evidence="6" id="KW-1185">Reference proteome</keyword>
<dbReference type="Pfam" id="PF12833">
    <property type="entry name" value="HTH_18"/>
    <property type="match status" value="1"/>
</dbReference>
<protein>
    <submittedName>
        <fullName evidence="5">AraC-like DNA-binding protein</fullName>
    </submittedName>
</protein>
<dbReference type="RefSeq" id="WP_179400464.1">
    <property type="nucleotide sequence ID" value="NZ_JACCCY010000007.1"/>
</dbReference>
<dbReference type="Proteomes" id="UP000574332">
    <property type="component" value="Unassembled WGS sequence"/>
</dbReference>
<dbReference type="PRINTS" id="PR00032">
    <property type="entry name" value="HTHARAC"/>
</dbReference>
<proteinExistence type="predicted"/>
<dbReference type="PANTHER" id="PTHR43280">
    <property type="entry name" value="ARAC-FAMILY TRANSCRIPTIONAL REGULATOR"/>
    <property type="match status" value="1"/>
</dbReference>
<dbReference type="EMBL" id="JACCCY010000007">
    <property type="protein sequence ID" value="NYI51117.1"/>
    <property type="molecule type" value="Genomic_DNA"/>
</dbReference>
<evidence type="ECO:0000313" key="6">
    <source>
        <dbReference type="Proteomes" id="UP000574332"/>
    </source>
</evidence>
<feature type="domain" description="HTH araC/xylS-type" evidence="4">
    <location>
        <begin position="195"/>
        <end position="300"/>
    </location>
</feature>
<evidence type="ECO:0000313" key="5">
    <source>
        <dbReference type="EMBL" id="NYI51117.1"/>
    </source>
</evidence>
<organism evidence="5 6">
    <name type="scientific">Macellibacteroides fermentans</name>
    <dbReference type="NCBI Taxonomy" id="879969"/>
    <lineage>
        <taxon>Bacteria</taxon>
        <taxon>Pseudomonadati</taxon>
        <taxon>Bacteroidota</taxon>
        <taxon>Bacteroidia</taxon>
        <taxon>Bacteroidales</taxon>
        <taxon>Porphyromonadaceae</taxon>
        <taxon>Macellibacteroides</taxon>
    </lineage>
</organism>
<dbReference type="SUPFAM" id="SSF46689">
    <property type="entry name" value="Homeodomain-like"/>
    <property type="match status" value="1"/>
</dbReference>
<dbReference type="SMART" id="SM00342">
    <property type="entry name" value="HTH_ARAC"/>
    <property type="match status" value="1"/>
</dbReference>
<dbReference type="InterPro" id="IPR009057">
    <property type="entry name" value="Homeodomain-like_sf"/>
</dbReference>
<dbReference type="AlphaFoldDB" id="A0A8E2A0J8"/>
<comment type="caution">
    <text evidence="5">The sequence shown here is derived from an EMBL/GenBank/DDBJ whole genome shotgun (WGS) entry which is preliminary data.</text>
</comment>